<evidence type="ECO:0000256" key="11">
    <source>
        <dbReference type="ARBA" id="ARBA00023136"/>
    </source>
</evidence>
<dbReference type="GO" id="GO:0008270">
    <property type="term" value="F:zinc ion binding"/>
    <property type="evidence" value="ECO:0007669"/>
    <property type="project" value="UniProtKB-KW"/>
</dbReference>
<comment type="similarity">
    <text evidence="12">Belongs to the WD repeat PROPPIN family.</text>
</comment>
<evidence type="ECO:0000256" key="13">
    <source>
        <dbReference type="PROSITE-ProRule" id="PRU00175"/>
    </source>
</evidence>
<evidence type="ECO:0000259" key="16">
    <source>
        <dbReference type="PROSITE" id="PS50089"/>
    </source>
</evidence>
<evidence type="ECO:0000313" key="18">
    <source>
        <dbReference type="Proteomes" id="UP000026962"/>
    </source>
</evidence>
<name>A0A0E0JEK3_ORYPU</name>
<dbReference type="InterPro" id="IPR027370">
    <property type="entry name" value="Znf-RING_euk"/>
</dbReference>
<keyword evidence="3" id="KW-0853">WD repeat</keyword>
<dbReference type="GO" id="GO:1904294">
    <property type="term" value="P:positive regulation of ERAD pathway"/>
    <property type="evidence" value="ECO:0007669"/>
    <property type="project" value="InterPro"/>
</dbReference>
<proteinExistence type="inferred from homology"/>
<keyword evidence="4 15" id="KW-0812">Transmembrane</keyword>
<evidence type="ECO:0000313" key="17">
    <source>
        <dbReference type="EnsemblPlants" id="OPUNC01G04210.1"/>
    </source>
</evidence>
<dbReference type="InterPro" id="IPR048720">
    <property type="entry name" value="PROPPIN"/>
</dbReference>
<dbReference type="Gramene" id="OPUNC01G04210.1">
    <property type="protein sequence ID" value="OPUNC01G04210.1"/>
    <property type="gene ID" value="OPUNC01G04210"/>
</dbReference>
<keyword evidence="7 13" id="KW-0863">Zinc-finger</keyword>
<dbReference type="eggNOG" id="KOG2111">
    <property type="taxonomic scope" value="Eukaryota"/>
</dbReference>
<dbReference type="GO" id="GO:0061630">
    <property type="term" value="F:ubiquitin protein ligase activity"/>
    <property type="evidence" value="ECO:0007669"/>
    <property type="project" value="InterPro"/>
</dbReference>
<evidence type="ECO:0000256" key="1">
    <source>
        <dbReference type="ARBA" id="ARBA00004141"/>
    </source>
</evidence>
<dbReference type="Gene3D" id="3.30.40.10">
    <property type="entry name" value="Zinc/RING finger domain, C3HC4 (zinc finger)"/>
    <property type="match status" value="1"/>
</dbReference>
<reference evidence="17" key="1">
    <citation type="submission" date="2015-04" db="UniProtKB">
        <authorList>
            <consortium name="EnsemblPlants"/>
        </authorList>
    </citation>
    <scope>IDENTIFICATION</scope>
</reference>
<evidence type="ECO:0000256" key="12">
    <source>
        <dbReference type="ARBA" id="ARBA00025740"/>
    </source>
</evidence>
<accession>A0A0E0JEK3</accession>
<evidence type="ECO:0000256" key="2">
    <source>
        <dbReference type="ARBA" id="ARBA00004623"/>
    </source>
</evidence>
<dbReference type="GO" id="GO:0034045">
    <property type="term" value="C:phagophore assembly site membrane"/>
    <property type="evidence" value="ECO:0007669"/>
    <property type="project" value="UniProtKB-SubCell"/>
</dbReference>
<keyword evidence="10 15" id="KW-1133">Transmembrane helix</keyword>
<dbReference type="Proteomes" id="UP000026962">
    <property type="component" value="Chromosome 1"/>
</dbReference>
<dbReference type="InterPro" id="IPR036322">
    <property type="entry name" value="WD40_repeat_dom_sf"/>
</dbReference>
<evidence type="ECO:0000256" key="6">
    <source>
        <dbReference type="ARBA" id="ARBA00022737"/>
    </source>
</evidence>
<sequence>MDAQVQQQQAPQPPPAAAAAGRRYGVHFSASSFIQAPLSALLEYSGILRADPGGGPHQAGGGGGEVSIRIVGSGEAAGASSERGEEGVVEDEAEAAAQANPSTSAAATAGGGEAGRESSSSYQRYDIQQVARWVEQILPFSLLLLVVFIRQHLQGFFVTIWIAAVMFKSNDILRKQTALKGERKMSVLVGITILFVVHVFGVYWCYKNGDLVRPLVALAPKEIPPFWHAIFIILVNDTMVRQTAMIIKCMLLMYYKNSKGRSYRRQLQVQCYLFLTTSNQSFLFAQGQMLTVVEYFLLLYRALLPTPVWYRFFLNKEYGSLFSSLTTGLYLTFKLTSVVEKVQSFLTALRALSHKDFHYGSYATSEQVSATGDMCAICQEKMHTPILLRCKHIFCEDCVSEWCSINNDLHNDKETIKRVKKPYTKCAFLADAPRPDSDPPIVTVVVVLVGLRCLPRSPSLPPHRITCLRLLVSLFPHASASASSSSSSREDPRYLAVDLLLLTHRTSLWCPTGQAEAGNSDDQEIRLLSVSWNQDFGCFAAGTSNGFRIFNCDPFKETFRRDLKSGGFGIVEMLFRCNILALVGGGSNAHYPPNKVMIWDDHRSHCIGEFAFRSDVRAVKLGKDYIVIVLERKIYVYNFTDLKLLHQIETQSNPKGLCCLSHHSNTSVLACPGVHQGHVRVEHFGLKVTRMISAHDSHISCMALTMDGLLLATASMKGTLIRIFNTMDGTRLQEVRRGLDKADIYSIALSPNVQWLAVSSDKGTVHIFSLRVRVAGEDASNEQRSLEGPRMDHQNSSSSIDPLIQTNTGSNASSSLSFMKGILPKYFSSEWSFAQFHLPEVTRYIVAFGAQNTVMMVGLDGSFYRCSFDQVNGGQMLQKEYFRFIKADLTPLRTSAP</sequence>
<evidence type="ECO:0000256" key="10">
    <source>
        <dbReference type="ARBA" id="ARBA00022989"/>
    </source>
</evidence>
<feature type="transmembrane region" description="Helical" evidence="15">
    <location>
        <begin position="185"/>
        <end position="206"/>
    </location>
</feature>
<feature type="compositionally biased region" description="Low complexity" evidence="14">
    <location>
        <begin position="1"/>
        <end position="10"/>
    </location>
</feature>
<keyword evidence="11 15" id="KW-0472">Membrane</keyword>
<dbReference type="SUPFAM" id="SSF57850">
    <property type="entry name" value="RING/U-box"/>
    <property type="match status" value="1"/>
</dbReference>
<dbReference type="InterPro" id="IPR001680">
    <property type="entry name" value="WD40_rpt"/>
</dbReference>
<dbReference type="PANTHER" id="PTHR15860:SF26">
    <property type="entry name" value="OS01G0168400 PROTEIN"/>
    <property type="match status" value="1"/>
</dbReference>
<feature type="region of interest" description="Disordered" evidence="14">
    <location>
        <begin position="779"/>
        <end position="803"/>
    </location>
</feature>
<dbReference type="SMART" id="SM00320">
    <property type="entry name" value="WD40"/>
    <property type="match status" value="3"/>
</dbReference>
<dbReference type="InterPro" id="IPR001841">
    <property type="entry name" value="Znf_RING"/>
</dbReference>
<feature type="region of interest" description="Disordered" evidence="14">
    <location>
        <begin position="1"/>
        <end position="22"/>
    </location>
</feature>
<evidence type="ECO:0000256" key="7">
    <source>
        <dbReference type="ARBA" id="ARBA00022771"/>
    </source>
</evidence>
<dbReference type="InterPro" id="IPR013083">
    <property type="entry name" value="Znf_RING/FYVE/PHD"/>
</dbReference>
<dbReference type="eggNOG" id="KOG4638">
    <property type="taxonomic scope" value="Eukaryota"/>
</dbReference>
<evidence type="ECO:0000256" key="14">
    <source>
        <dbReference type="SAM" id="MobiDB-lite"/>
    </source>
</evidence>
<dbReference type="InterPro" id="IPR015943">
    <property type="entry name" value="WD40/YVTN_repeat-like_dom_sf"/>
</dbReference>
<dbReference type="InterPro" id="IPR017907">
    <property type="entry name" value="Znf_RING_CS"/>
</dbReference>
<feature type="region of interest" description="Disordered" evidence="14">
    <location>
        <begin position="79"/>
        <end position="118"/>
    </location>
</feature>
<keyword evidence="5" id="KW-0479">Metal-binding</keyword>
<organism evidence="17">
    <name type="scientific">Oryza punctata</name>
    <name type="common">Red rice</name>
    <dbReference type="NCBI Taxonomy" id="4537"/>
    <lineage>
        <taxon>Eukaryota</taxon>
        <taxon>Viridiplantae</taxon>
        <taxon>Streptophyta</taxon>
        <taxon>Embryophyta</taxon>
        <taxon>Tracheophyta</taxon>
        <taxon>Spermatophyta</taxon>
        <taxon>Magnoliopsida</taxon>
        <taxon>Liliopsida</taxon>
        <taxon>Poales</taxon>
        <taxon>Poaceae</taxon>
        <taxon>BOP clade</taxon>
        <taxon>Oryzoideae</taxon>
        <taxon>Oryzeae</taxon>
        <taxon>Oryzinae</taxon>
        <taxon>Oryza</taxon>
    </lineage>
</organism>
<dbReference type="FunFam" id="2.130.10.10:FF:000610">
    <property type="entry name" value="Autophagy-related protein 18c"/>
    <property type="match status" value="1"/>
</dbReference>
<feature type="compositionally biased region" description="Basic and acidic residues" evidence="14">
    <location>
        <begin position="784"/>
        <end position="793"/>
    </location>
</feature>
<dbReference type="AlphaFoldDB" id="A0A0E0JEK3"/>
<evidence type="ECO:0000256" key="5">
    <source>
        <dbReference type="ARBA" id="ARBA00022723"/>
    </source>
</evidence>
<evidence type="ECO:0000256" key="9">
    <source>
        <dbReference type="ARBA" id="ARBA00022833"/>
    </source>
</evidence>
<dbReference type="SUPFAM" id="SSF50978">
    <property type="entry name" value="WD40 repeat-like"/>
    <property type="match status" value="1"/>
</dbReference>
<feature type="compositionally biased region" description="Polar residues" evidence="14">
    <location>
        <begin position="794"/>
        <end position="803"/>
    </location>
</feature>
<feature type="domain" description="RING-type" evidence="16">
    <location>
        <begin position="375"/>
        <end position="402"/>
    </location>
</feature>
<keyword evidence="8" id="KW-0833">Ubl conjugation pathway</keyword>
<evidence type="ECO:0000256" key="3">
    <source>
        <dbReference type="ARBA" id="ARBA00022574"/>
    </source>
</evidence>
<dbReference type="PROSITE" id="PS00518">
    <property type="entry name" value="ZF_RING_1"/>
    <property type="match status" value="1"/>
</dbReference>
<dbReference type="HOGENOM" id="CLU_015214_0_0_1"/>
<evidence type="ECO:0000256" key="15">
    <source>
        <dbReference type="SAM" id="Phobius"/>
    </source>
</evidence>
<feature type="compositionally biased region" description="Low complexity" evidence="14">
    <location>
        <begin position="95"/>
        <end position="108"/>
    </location>
</feature>
<dbReference type="Gene3D" id="2.130.10.10">
    <property type="entry name" value="YVTN repeat-like/Quinoprotein amine dehydrogenase"/>
    <property type="match status" value="1"/>
</dbReference>
<reference evidence="17" key="2">
    <citation type="submission" date="2018-05" db="EMBL/GenBank/DDBJ databases">
        <title>OpunRS2 (Oryza punctata Reference Sequence Version 2).</title>
        <authorList>
            <person name="Zhang J."/>
            <person name="Kudrna D."/>
            <person name="Lee S."/>
            <person name="Talag J."/>
            <person name="Welchert J."/>
            <person name="Wing R.A."/>
        </authorList>
    </citation>
    <scope>NUCLEOTIDE SEQUENCE [LARGE SCALE GENOMIC DNA]</scope>
</reference>
<dbReference type="InterPro" id="IPR044235">
    <property type="entry name" value="RNFT1/2"/>
</dbReference>
<dbReference type="SMART" id="SM00184">
    <property type="entry name" value="RING"/>
    <property type="match status" value="1"/>
</dbReference>
<keyword evidence="6" id="KW-0677">Repeat</keyword>
<dbReference type="PROSITE" id="PS50089">
    <property type="entry name" value="ZF_RING_2"/>
    <property type="match status" value="1"/>
</dbReference>
<dbReference type="Pfam" id="PF13445">
    <property type="entry name" value="zf-RING_UBOX"/>
    <property type="match status" value="1"/>
</dbReference>
<dbReference type="PANTHER" id="PTHR15860">
    <property type="entry name" value="UNCHARACTERIZED RING FINGER-CONTAINING PROTEIN"/>
    <property type="match status" value="1"/>
</dbReference>
<evidence type="ECO:0000256" key="8">
    <source>
        <dbReference type="ARBA" id="ARBA00022786"/>
    </source>
</evidence>
<protein>
    <recommendedName>
        <fullName evidence="16">RING-type domain-containing protein</fullName>
    </recommendedName>
</protein>
<keyword evidence="18" id="KW-1185">Reference proteome</keyword>
<comment type="subcellular location">
    <subcellularLocation>
        <location evidence="1">Membrane</location>
        <topology evidence="1">Multi-pass membrane protein</topology>
    </subcellularLocation>
    <subcellularLocation>
        <location evidence="2">Preautophagosomal structure membrane</location>
        <topology evidence="2">Peripheral membrane protein</topology>
    </subcellularLocation>
</comment>
<feature type="transmembrane region" description="Helical" evidence="15">
    <location>
        <begin position="155"/>
        <end position="173"/>
    </location>
</feature>
<dbReference type="Pfam" id="PF21032">
    <property type="entry name" value="PROPPIN"/>
    <property type="match status" value="1"/>
</dbReference>
<keyword evidence="9" id="KW-0862">Zinc</keyword>
<evidence type="ECO:0000256" key="4">
    <source>
        <dbReference type="ARBA" id="ARBA00022692"/>
    </source>
</evidence>
<dbReference type="EnsemblPlants" id="OPUNC01G04210.1">
    <property type="protein sequence ID" value="OPUNC01G04210.1"/>
    <property type="gene ID" value="OPUNC01G04210"/>
</dbReference>
<dbReference type="STRING" id="4537.A0A0E0JEK3"/>